<protein>
    <submittedName>
        <fullName evidence="1">Uncharacterized protein</fullName>
    </submittedName>
</protein>
<accession>A0A6A5TV58</accession>
<gene>
    <name evidence="1" type="ORF">CC80DRAFT_493702</name>
</gene>
<dbReference type="Proteomes" id="UP000800035">
    <property type="component" value="Unassembled WGS sequence"/>
</dbReference>
<sequence length="302" mass="35031">MVNPTPGPLRTAYIRTSTHHERDLEQFFNQLRGCVRQPPPDQLTEGGARHRFLLGVANLEDNRVLDMLIAEIGARTPTEVDYANPTWCFKYVSRFDIEVRISRPQAATVAGQKLLKRCADNGIATTICGTSDEQCDSTMLMDSDYLIDPMTMRYSNVFHTHFWQHFRSGIPEDNMLTNEKYDMKQHDASRYRLAYRYAGYSWRQSSGGYRGNGDNYRCAMCGGKCKRSQCRGQAPDDRIEERKRNDEVQDQWREENLRLPEPGTAKWKDSTADEMLWRFQTLSLPGYKNEKRWHSIDTFSGE</sequence>
<organism evidence="1 2">
    <name type="scientific">Byssothecium circinans</name>
    <dbReference type="NCBI Taxonomy" id="147558"/>
    <lineage>
        <taxon>Eukaryota</taxon>
        <taxon>Fungi</taxon>
        <taxon>Dikarya</taxon>
        <taxon>Ascomycota</taxon>
        <taxon>Pezizomycotina</taxon>
        <taxon>Dothideomycetes</taxon>
        <taxon>Pleosporomycetidae</taxon>
        <taxon>Pleosporales</taxon>
        <taxon>Massarineae</taxon>
        <taxon>Massarinaceae</taxon>
        <taxon>Byssothecium</taxon>
    </lineage>
</organism>
<dbReference type="AlphaFoldDB" id="A0A6A5TV58"/>
<proteinExistence type="predicted"/>
<dbReference type="EMBL" id="ML976998">
    <property type="protein sequence ID" value="KAF1954566.1"/>
    <property type="molecule type" value="Genomic_DNA"/>
</dbReference>
<name>A0A6A5TV58_9PLEO</name>
<evidence type="ECO:0000313" key="1">
    <source>
        <dbReference type="EMBL" id="KAF1954566.1"/>
    </source>
</evidence>
<keyword evidence="2" id="KW-1185">Reference proteome</keyword>
<dbReference type="OrthoDB" id="3778483at2759"/>
<evidence type="ECO:0000313" key="2">
    <source>
        <dbReference type="Proteomes" id="UP000800035"/>
    </source>
</evidence>
<reference evidence="1" key="1">
    <citation type="journal article" date="2020" name="Stud. Mycol.">
        <title>101 Dothideomycetes genomes: a test case for predicting lifestyles and emergence of pathogens.</title>
        <authorList>
            <person name="Haridas S."/>
            <person name="Albert R."/>
            <person name="Binder M."/>
            <person name="Bloem J."/>
            <person name="Labutti K."/>
            <person name="Salamov A."/>
            <person name="Andreopoulos B."/>
            <person name="Baker S."/>
            <person name="Barry K."/>
            <person name="Bills G."/>
            <person name="Bluhm B."/>
            <person name="Cannon C."/>
            <person name="Castanera R."/>
            <person name="Culley D."/>
            <person name="Daum C."/>
            <person name="Ezra D."/>
            <person name="Gonzalez J."/>
            <person name="Henrissat B."/>
            <person name="Kuo A."/>
            <person name="Liang C."/>
            <person name="Lipzen A."/>
            <person name="Lutzoni F."/>
            <person name="Magnuson J."/>
            <person name="Mondo S."/>
            <person name="Nolan M."/>
            <person name="Ohm R."/>
            <person name="Pangilinan J."/>
            <person name="Park H.-J."/>
            <person name="Ramirez L."/>
            <person name="Alfaro M."/>
            <person name="Sun H."/>
            <person name="Tritt A."/>
            <person name="Yoshinaga Y."/>
            <person name="Zwiers L.-H."/>
            <person name="Turgeon B."/>
            <person name="Goodwin S."/>
            <person name="Spatafora J."/>
            <person name="Crous P."/>
            <person name="Grigoriev I."/>
        </authorList>
    </citation>
    <scope>NUCLEOTIDE SEQUENCE</scope>
    <source>
        <strain evidence="1">CBS 675.92</strain>
    </source>
</reference>